<reference key="1">
    <citation type="journal article" date="2007" name="Nature">
        <title>The medaka draft genome and insights into vertebrate genome evolution.</title>
        <authorList>
            <person name="Kasahara M."/>
            <person name="Naruse K."/>
            <person name="Sasaki S."/>
            <person name="Nakatani Y."/>
            <person name="Qu W."/>
            <person name="Ahsan B."/>
            <person name="Yamada T."/>
            <person name="Nagayasu Y."/>
            <person name="Doi K."/>
            <person name="Kasai Y."/>
            <person name="Jindo T."/>
            <person name="Kobayashi D."/>
            <person name="Shimada A."/>
            <person name="Toyoda A."/>
            <person name="Kuroki Y."/>
            <person name="Fujiyama A."/>
            <person name="Sasaki T."/>
            <person name="Shimizu A."/>
            <person name="Asakawa S."/>
            <person name="Shimizu N."/>
            <person name="Hashimoto S."/>
            <person name="Yang J."/>
            <person name="Lee Y."/>
            <person name="Matsushima K."/>
            <person name="Sugano S."/>
            <person name="Sakaizumi M."/>
            <person name="Narita T."/>
            <person name="Ohishi K."/>
            <person name="Haga S."/>
            <person name="Ohta F."/>
            <person name="Nomoto H."/>
            <person name="Nogata K."/>
            <person name="Morishita T."/>
            <person name="Endo T."/>
            <person name="Shin-I T."/>
            <person name="Takeda H."/>
            <person name="Morishita S."/>
            <person name="Kohara Y."/>
        </authorList>
    </citation>
    <scope>NUCLEOTIDE SEQUENCE [LARGE SCALE GENOMIC DNA]</scope>
    <source>
        <strain>Hd-rR</strain>
    </source>
</reference>
<name>A0A3P9I5K8_ORYLA</name>
<dbReference type="PANTHER" id="PTHR15132:SF1">
    <property type="entry name" value="SNRNA-ACTIVATING PROTEIN COMPLEX SUBUNIT 2"/>
    <property type="match status" value="1"/>
</dbReference>
<organism evidence="2 3">
    <name type="scientific">Oryzias latipes</name>
    <name type="common">Japanese rice fish</name>
    <name type="synonym">Japanese killifish</name>
    <dbReference type="NCBI Taxonomy" id="8090"/>
    <lineage>
        <taxon>Eukaryota</taxon>
        <taxon>Metazoa</taxon>
        <taxon>Chordata</taxon>
        <taxon>Craniata</taxon>
        <taxon>Vertebrata</taxon>
        <taxon>Euteleostomi</taxon>
        <taxon>Actinopterygii</taxon>
        <taxon>Neopterygii</taxon>
        <taxon>Teleostei</taxon>
        <taxon>Neoteleostei</taxon>
        <taxon>Acanthomorphata</taxon>
        <taxon>Ovalentaria</taxon>
        <taxon>Atherinomorphae</taxon>
        <taxon>Beloniformes</taxon>
        <taxon>Adrianichthyidae</taxon>
        <taxon>Oryziinae</taxon>
        <taxon>Oryzias</taxon>
    </lineage>
</organism>
<protein>
    <recommendedName>
        <fullName evidence="4">Small nuclear RNA activating complex, polypeptide 2, 45kDa</fullName>
    </recommendedName>
</protein>
<feature type="region of interest" description="Disordered" evidence="1">
    <location>
        <begin position="333"/>
        <end position="380"/>
    </location>
</feature>
<sequence>MKPPPRNRGKPNRSTPTEEGPRKPPRRWNKTEEKTLLNALQNCMLDAPSSCFSPPQIRSVVEALKEKAISSAALKLKRRKRDEKAARKPIEEWANLASTLAGSLEGTIDAAFSQVLIVSSTEPCTLRNCDPPRDNKSSTSFGPPVRIVPLKPASRPPTPGTDLWFWSRAHPPSTGPSRTLPAPSPIPRVPQNVGRPPQEKPGTPSPTTPDPPASPASEIQTNPPPSPDNPSASTSALAQPSSSAGSEQKAPNPQRVMEVKQIVDFERIYKFLSMVHNICLCHPESAIVLDLLMSLPDELPLLDCNDPSIQSMYSCLTASADSVTATQLLSELKDGGGQTGEQRVEASSGTVAEEVQPPAGSSSSQSQDSNQCKTVPPLNPFMVPLSLLVRKAENTDGERF</sequence>
<dbReference type="GO" id="GO:0016251">
    <property type="term" value="F:RNA polymerase II general transcription initiation factor activity"/>
    <property type="evidence" value="ECO:0007669"/>
    <property type="project" value="InterPro"/>
</dbReference>
<feature type="compositionally biased region" description="Polar residues" evidence="1">
    <location>
        <begin position="237"/>
        <end position="251"/>
    </location>
</feature>
<dbReference type="Pfam" id="PF11035">
    <property type="entry name" value="SNAPC2"/>
    <property type="match status" value="1"/>
</dbReference>
<reference evidence="2" key="4">
    <citation type="submission" date="2025-09" db="UniProtKB">
        <authorList>
            <consortium name="Ensembl"/>
        </authorList>
    </citation>
    <scope>IDENTIFICATION</scope>
    <source>
        <strain evidence="2">HSOK</strain>
    </source>
</reference>
<feature type="compositionally biased region" description="Low complexity" evidence="1">
    <location>
        <begin position="361"/>
        <end position="371"/>
    </location>
</feature>
<dbReference type="Ensembl" id="ENSORLT00015022998.1">
    <property type="protein sequence ID" value="ENSORLP00015015169.1"/>
    <property type="gene ID" value="ENSORLG00015016075.1"/>
</dbReference>
<feature type="compositionally biased region" description="Pro residues" evidence="1">
    <location>
        <begin position="203"/>
        <end position="214"/>
    </location>
</feature>
<accession>A0A3P9I5K8</accession>
<dbReference type="Proteomes" id="UP000265200">
    <property type="component" value="Chromosome 18"/>
</dbReference>
<evidence type="ECO:0000256" key="1">
    <source>
        <dbReference type="SAM" id="MobiDB-lite"/>
    </source>
</evidence>
<feature type="region of interest" description="Disordered" evidence="1">
    <location>
        <begin position="1"/>
        <end position="29"/>
    </location>
</feature>
<dbReference type="GO" id="GO:0009301">
    <property type="term" value="P:snRNA transcription"/>
    <property type="evidence" value="ECO:0007669"/>
    <property type="project" value="InterPro"/>
</dbReference>
<feature type="region of interest" description="Disordered" evidence="1">
    <location>
        <begin position="124"/>
        <end position="255"/>
    </location>
</feature>
<reference evidence="2 3" key="2">
    <citation type="submission" date="2017-04" db="EMBL/GenBank/DDBJ databases">
        <title>CpG methylation of centromeres and impact of large insertions on vertebrate speciation.</title>
        <authorList>
            <person name="Ichikawa K."/>
            <person name="Yoshimura J."/>
            <person name="Morishita S."/>
        </authorList>
    </citation>
    <scope>NUCLEOTIDE SEQUENCE</scope>
    <source>
        <strain evidence="2 3">HSOK</strain>
    </source>
</reference>
<feature type="compositionally biased region" description="Basic residues" evidence="1">
    <location>
        <begin position="1"/>
        <end position="11"/>
    </location>
</feature>
<reference evidence="2" key="3">
    <citation type="submission" date="2025-08" db="UniProtKB">
        <authorList>
            <consortium name="Ensembl"/>
        </authorList>
    </citation>
    <scope>IDENTIFICATION</scope>
    <source>
        <strain evidence="2">HSOK</strain>
    </source>
</reference>
<dbReference type="InterPro" id="IPR021281">
    <property type="entry name" value="SNAPC2"/>
</dbReference>
<evidence type="ECO:0000313" key="2">
    <source>
        <dbReference type="Ensembl" id="ENSORLP00015015169.1"/>
    </source>
</evidence>
<evidence type="ECO:0008006" key="4">
    <source>
        <dbReference type="Google" id="ProtNLM"/>
    </source>
</evidence>
<dbReference type="PANTHER" id="PTHR15132">
    <property type="entry name" value="SNRNA-ACTIVATING PROTEIN COMPLEX SUBUNIT 2"/>
    <property type="match status" value="1"/>
</dbReference>
<dbReference type="AlphaFoldDB" id="A0A3P9I5K8"/>
<evidence type="ECO:0000313" key="3">
    <source>
        <dbReference type="Proteomes" id="UP000265200"/>
    </source>
</evidence>
<proteinExistence type="predicted"/>